<reference evidence="1" key="1">
    <citation type="journal article" date="2014" name="Int. J. Syst. Evol. Microbiol.">
        <title>Complete genome sequence of Corynebacterium casei LMG S-19264T (=DSM 44701T), isolated from a smear-ripened cheese.</title>
        <authorList>
            <consortium name="US DOE Joint Genome Institute (JGI-PGF)"/>
            <person name="Walter F."/>
            <person name="Albersmeier A."/>
            <person name="Kalinowski J."/>
            <person name="Ruckert C."/>
        </authorList>
    </citation>
    <scope>NUCLEOTIDE SEQUENCE</scope>
    <source>
        <strain evidence="1">JCM 10088</strain>
    </source>
</reference>
<keyword evidence="2" id="KW-1185">Reference proteome</keyword>
<dbReference type="EMBL" id="BMNL01000001">
    <property type="protein sequence ID" value="GGP19479.1"/>
    <property type="molecule type" value="Genomic_DNA"/>
</dbReference>
<protein>
    <submittedName>
        <fullName evidence="1">Uncharacterized protein</fullName>
    </submittedName>
</protein>
<proteinExistence type="predicted"/>
<gene>
    <name evidence="1" type="ORF">GCM10007981_03330</name>
</gene>
<dbReference type="Proteomes" id="UP000610960">
    <property type="component" value="Unassembled WGS sequence"/>
</dbReference>
<dbReference type="AlphaFoldDB" id="A0A830GW59"/>
<sequence>MFKEARKLLDSLMGRKGAASIEVGTPVRLGLGDRLILGRDSAVLISNRIKELRAPAKLPLRRVDIACVSGLFIGRAEELDEWIAGGGYIAVERARRARRRAFPPGDLPAGYMVSLTACPAAIGLYAWGGRDRPLGSVLPRCLVPCDVVKSGVARYMSLSMSWSQ</sequence>
<dbReference type="RefSeq" id="WP_188595724.1">
    <property type="nucleotide sequence ID" value="NZ_BMNL01000001.1"/>
</dbReference>
<accession>A0A830GW59</accession>
<comment type="caution">
    <text evidence="1">The sequence shown here is derived from an EMBL/GenBank/DDBJ whole genome shotgun (WGS) entry which is preliminary data.</text>
</comment>
<organism evidence="1 2">
    <name type="scientific">Thermocladium modestius</name>
    <dbReference type="NCBI Taxonomy" id="62609"/>
    <lineage>
        <taxon>Archaea</taxon>
        <taxon>Thermoproteota</taxon>
        <taxon>Thermoprotei</taxon>
        <taxon>Thermoproteales</taxon>
        <taxon>Thermoproteaceae</taxon>
        <taxon>Thermocladium</taxon>
    </lineage>
</organism>
<evidence type="ECO:0000313" key="2">
    <source>
        <dbReference type="Proteomes" id="UP000610960"/>
    </source>
</evidence>
<evidence type="ECO:0000313" key="1">
    <source>
        <dbReference type="EMBL" id="GGP19479.1"/>
    </source>
</evidence>
<name>A0A830GW59_9CREN</name>
<reference evidence="1" key="2">
    <citation type="submission" date="2020-09" db="EMBL/GenBank/DDBJ databases">
        <authorList>
            <person name="Sun Q."/>
            <person name="Ohkuma M."/>
        </authorList>
    </citation>
    <scope>NUCLEOTIDE SEQUENCE</scope>
    <source>
        <strain evidence="1">JCM 10088</strain>
    </source>
</reference>